<gene>
    <name evidence="3" type="ORF">CIMIT_03150</name>
    <name evidence="4" type="ORF">SAMEA4535761_00696</name>
</gene>
<dbReference type="Proteomes" id="UP000028780">
    <property type="component" value="Chromosome"/>
</dbReference>
<feature type="transmembrane region" description="Helical" evidence="1">
    <location>
        <begin position="119"/>
        <end position="141"/>
    </location>
</feature>
<organism evidence="3 5">
    <name type="scientific">Corynebacterium imitans</name>
    <dbReference type="NCBI Taxonomy" id="156978"/>
    <lineage>
        <taxon>Bacteria</taxon>
        <taxon>Bacillati</taxon>
        <taxon>Actinomycetota</taxon>
        <taxon>Actinomycetes</taxon>
        <taxon>Mycobacteriales</taxon>
        <taxon>Corynebacteriaceae</taxon>
        <taxon>Corynebacterium</taxon>
    </lineage>
</organism>
<dbReference type="RefSeq" id="WP_038588984.1">
    <property type="nucleotide sequence ID" value="NZ_CP009211.1"/>
</dbReference>
<keyword evidence="1" id="KW-1133">Transmembrane helix</keyword>
<keyword evidence="1" id="KW-0812">Transmembrane</keyword>
<keyword evidence="5" id="KW-1185">Reference proteome</keyword>
<accession>A0A076NMN8</accession>
<dbReference type="HOGENOM" id="CLU_1783615_0_0_11"/>
<evidence type="ECO:0000313" key="5">
    <source>
        <dbReference type="Proteomes" id="UP000028780"/>
    </source>
</evidence>
<evidence type="ECO:0008006" key="7">
    <source>
        <dbReference type="Google" id="ProtNLM"/>
    </source>
</evidence>
<name>A0A076NMN8_9CORY</name>
<reference evidence="4 6" key="2">
    <citation type="submission" date="2017-06" db="EMBL/GenBank/DDBJ databases">
        <authorList>
            <consortium name="Pathogen Informatics"/>
        </authorList>
    </citation>
    <scope>NUCLEOTIDE SEQUENCE [LARGE SCALE GENOMIC DNA]</scope>
    <source>
        <strain evidence="4 6">NCTC13015</strain>
    </source>
</reference>
<feature type="chain" id="PRO_5038207225" description="Secreted protein" evidence="2">
    <location>
        <begin position="22"/>
        <end position="145"/>
    </location>
</feature>
<evidence type="ECO:0000256" key="1">
    <source>
        <dbReference type="SAM" id="Phobius"/>
    </source>
</evidence>
<evidence type="ECO:0000313" key="4">
    <source>
        <dbReference type="EMBL" id="SNV61530.1"/>
    </source>
</evidence>
<feature type="signal peptide" evidence="2">
    <location>
        <begin position="1"/>
        <end position="21"/>
    </location>
</feature>
<dbReference type="EMBL" id="CP009211">
    <property type="protein sequence ID" value="AIJ33035.1"/>
    <property type="molecule type" value="Genomic_DNA"/>
</dbReference>
<evidence type="ECO:0000313" key="6">
    <source>
        <dbReference type="Proteomes" id="UP000215374"/>
    </source>
</evidence>
<evidence type="ECO:0000256" key="2">
    <source>
        <dbReference type="SAM" id="SignalP"/>
    </source>
</evidence>
<dbReference type="AlphaFoldDB" id="A0A076NMN8"/>
<evidence type="ECO:0000313" key="3">
    <source>
        <dbReference type="EMBL" id="AIJ33035.1"/>
    </source>
</evidence>
<dbReference type="EMBL" id="LT906467">
    <property type="protein sequence ID" value="SNV61530.1"/>
    <property type="molecule type" value="Genomic_DNA"/>
</dbReference>
<proteinExistence type="predicted"/>
<sequence>MKKFAAAALAAAMSLSVVAPAADAASNKMERHNYQSYCRIVLDNGKGGLYPQKDVEKAKDFKVLTDDNVGALRASADLGQAFGSSDADAIAAANNAEAVQACKEGKDYVSEEMDGWKQAGIIIGVILVALSGLASVAGPALQQFL</sequence>
<keyword evidence="2" id="KW-0732">Signal</keyword>
<reference evidence="3 5" key="1">
    <citation type="submission" date="2014-08" db="EMBL/GenBank/DDBJ databases">
        <title>Complete genome sequence of Corynebacterium imitans DSM 44264, isolated from a five-month-old boy with suspected pharyngeal diphtheria.</title>
        <authorList>
            <person name="Mollmann S."/>
            <person name="Albersmeier A."/>
            <person name="Ruckert C."/>
            <person name="Tauch A."/>
        </authorList>
    </citation>
    <scope>NUCLEOTIDE SEQUENCE [LARGE SCALE GENOMIC DNA]</scope>
    <source>
        <strain evidence="3 5">DSM 44264</strain>
    </source>
</reference>
<dbReference type="KEGG" id="cii:CIMIT_03150"/>
<protein>
    <recommendedName>
        <fullName evidence="7">Secreted protein</fullName>
    </recommendedName>
</protein>
<dbReference type="STRING" id="156978.CIMIT_03150"/>
<keyword evidence="1" id="KW-0472">Membrane</keyword>
<dbReference type="Proteomes" id="UP000215374">
    <property type="component" value="Chromosome 1"/>
</dbReference>